<reference evidence="1" key="1">
    <citation type="submission" date="2020-11" db="EMBL/GenBank/DDBJ databases">
        <authorList>
            <person name="Tran Van P."/>
        </authorList>
    </citation>
    <scope>NUCLEOTIDE SEQUENCE</scope>
</reference>
<protein>
    <submittedName>
        <fullName evidence="1">Uncharacterized protein</fullName>
    </submittedName>
</protein>
<dbReference type="PANTHER" id="PTHR33964">
    <property type="entry name" value="RE45066P-RELATED"/>
    <property type="match status" value="1"/>
</dbReference>
<proteinExistence type="predicted"/>
<gene>
    <name evidence="1" type="ORF">ONB1V03_LOCUS15439</name>
</gene>
<evidence type="ECO:0000313" key="2">
    <source>
        <dbReference type="Proteomes" id="UP000728032"/>
    </source>
</evidence>
<dbReference type="AlphaFoldDB" id="A0A7R9MF00"/>
<accession>A0A7R9MF00</accession>
<name>A0A7R9MF00_9ACAR</name>
<organism evidence="1">
    <name type="scientific">Oppiella nova</name>
    <dbReference type="NCBI Taxonomy" id="334625"/>
    <lineage>
        <taxon>Eukaryota</taxon>
        <taxon>Metazoa</taxon>
        <taxon>Ecdysozoa</taxon>
        <taxon>Arthropoda</taxon>
        <taxon>Chelicerata</taxon>
        <taxon>Arachnida</taxon>
        <taxon>Acari</taxon>
        <taxon>Acariformes</taxon>
        <taxon>Sarcoptiformes</taxon>
        <taxon>Oribatida</taxon>
        <taxon>Brachypylina</taxon>
        <taxon>Oppioidea</taxon>
        <taxon>Oppiidae</taxon>
        <taxon>Oppiella</taxon>
    </lineage>
</organism>
<sequence>MEGLVKRVVAVVLYSMKRQRKTMCRKKASKKMVEMVGAGKCINAVRPDAQRCVDEAMDHIIGIRNITDNKMKIPFVCCTFVKLKACLLDHGHKNKQCTEQHLNLLLRQSEQVSNGPMNMACGDYNEESDRCDKLVIPKRQQDEPLPKSFLMPLVELFDSFEE</sequence>
<evidence type="ECO:0000313" key="1">
    <source>
        <dbReference type="EMBL" id="CAD7658819.1"/>
    </source>
</evidence>
<dbReference type="EMBL" id="OC930728">
    <property type="protein sequence ID" value="CAD7658819.1"/>
    <property type="molecule type" value="Genomic_DNA"/>
</dbReference>
<dbReference type="Proteomes" id="UP000728032">
    <property type="component" value="Unassembled WGS sequence"/>
</dbReference>
<dbReference type="PANTHER" id="PTHR33964:SF1">
    <property type="entry name" value="RE45066P"/>
    <property type="match status" value="1"/>
</dbReference>
<dbReference type="OrthoDB" id="6490813at2759"/>
<keyword evidence="2" id="KW-1185">Reference proteome</keyword>
<dbReference type="EMBL" id="CAJPVJ010015903">
    <property type="protein sequence ID" value="CAG2176005.1"/>
    <property type="molecule type" value="Genomic_DNA"/>
</dbReference>